<dbReference type="GO" id="GO:0008483">
    <property type="term" value="F:transaminase activity"/>
    <property type="evidence" value="ECO:0007669"/>
    <property type="project" value="UniProtKB-KW"/>
</dbReference>
<dbReference type="Pfam" id="PF01212">
    <property type="entry name" value="Beta_elim_lyase"/>
    <property type="match status" value="1"/>
</dbReference>
<dbReference type="InterPro" id="IPR001597">
    <property type="entry name" value="ArAA_b-elim_lyase/Thr_aldolase"/>
</dbReference>
<dbReference type="InterPro" id="IPR015422">
    <property type="entry name" value="PyrdxlP-dep_Trfase_small"/>
</dbReference>
<dbReference type="Proteomes" id="UP001056455">
    <property type="component" value="Chromosome"/>
</dbReference>
<evidence type="ECO:0000256" key="1">
    <source>
        <dbReference type="ARBA" id="ARBA00001933"/>
    </source>
</evidence>
<dbReference type="RefSeq" id="WP_252593840.1">
    <property type="nucleotide sequence ID" value="NZ_CP099489.1"/>
</dbReference>
<feature type="domain" description="Aromatic amino acid beta-eliminating lyase/threonine aldolase" evidence="4">
    <location>
        <begin position="8"/>
        <end position="289"/>
    </location>
</feature>
<dbReference type="PANTHER" id="PTHR48097:SF9">
    <property type="entry name" value="L-THREONINE ALDOLASE"/>
    <property type="match status" value="1"/>
</dbReference>
<sequence length="348" mass="37142">MSVTSQIDLRSDTAIQPTPAMLEAIQSVQFRDDLLREDKSTNALVEMTCDVLGTADAVITPSGTMSNQIAVMALTSPGEEVILGPASHVRNLEGAGLAANAGVQIRCIPVDRGIYDTDALAAALRTSSLQVARTGLISLEATYDLNSGFVTPIDNYRDIRRLADHHEVPVFLDGARLFNSAHALGVDPAEITQHVDAVQFCLNKGLGAPLGSMLAGSKEFIEHARRLRQRLGGGMRHTGLLAAPGLIALAQWRDTIAADHLAAQRVAERLGAVPGLAVVNGPIETNIVSLSVDAAVMPVEQFIGELAGRGVHVKRIADDRVRLVTHRSATAEHLEMACDVIEQTVRPR</sequence>
<evidence type="ECO:0000313" key="5">
    <source>
        <dbReference type="EMBL" id="USQ80464.1"/>
    </source>
</evidence>
<dbReference type="Gene3D" id="3.90.1150.10">
    <property type="entry name" value="Aspartate Aminotransferase, domain 1"/>
    <property type="match status" value="1"/>
</dbReference>
<keyword evidence="5" id="KW-0808">Transferase</keyword>
<reference evidence="5" key="1">
    <citation type="submission" date="2022-06" db="EMBL/GenBank/DDBJ databases">
        <title>Ornithinimicrobium HY1793.</title>
        <authorList>
            <person name="Huang Y."/>
        </authorList>
    </citation>
    <scope>NUCLEOTIDE SEQUENCE</scope>
    <source>
        <strain evidence="5">HY1793</strain>
    </source>
</reference>
<proteinExistence type="inferred from homology"/>
<comment type="cofactor">
    <cofactor evidence="1">
        <name>pyridoxal 5'-phosphate</name>
        <dbReference type="ChEBI" id="CHEBI:597326"/>
    </cofactor>
</comment>
<dbReference type="EMBL" id="CP099489">
    <property type="protein sequence ID" value="USQ80464.1"/>
    <property type="molecule type" value="Genomic_DNA"/>
</dbReference>
<organism evidence="5 6">
    <name type="scientific">Ornithinimicrobium faecis</name>
    <dbReference type="NCBI Taxonomy" id="2934158"/>
    <lineage>
        <taxon>Bacteria</taxon>
        <taxon>Bacillati</taxon>
        <taxon>Actinomycetota</taxon>
        <taxon>Actinomycetes</taxon>
        <taxon>Micrococcales</taxon>
        <taxon>Ornithinimicrobiaceae</taxon>
        <taxon>Ornithinimicrobium</taxon>
    </lineage>
</organism>
<protein>
    <submittedName>
        <fullName evidence="5">Aminotransferase class I/II-fold pyridoxal phosphate-dependent enzyme</fullName>
    </submittedName>
</protein>
<dbReference type="NCBIfam" id="NF041359">
    <property type="entry name" value="GntG_guanitoxin"/>
    <property type="match status" value="1"/>
</dbReference>
<evidence type="ECO:0000256" key="2">
    <source>
        <dbReference type="ARBA" id="ARBA00006966"/>
    </source>
</evidence>
<keyword evidence="6" id="KW-1185">Reference proteome</keyword>
<evidence type="ECO:0000313" key="6">
    <source>
        <dbReference type="Proteomes" id="UP001056455"/>
    </source>
</evidence>
<keyword evidence="5" id="KW-0032">Aminotransferase</keyword>
<name>A0ABY4YV83_9MICO</name>
<gene>
    <name evidence="5" type="ORF">NF556_02015</name>
</gene>
<accession>A0ABY4YV83</accession>
<dbReference type="SUPFAM" id="SSF53383">
    <property type="entry name" value="PLP-dependent transferases"/>
    <property type="match status" value="1"/>
</dbReference>
<dbReference type="InterPro" id="IPR015421">
    <property type="entry name" value="PyrdxlP-dep_Trfase_major"/>
</dbReference>
<comment type="similarity">
    <text evidence="2">Belongs to the threonine aldolase family.</text>
</comment>
<dbReference type="InterPro" id="IPR015424">
    <property type="entry name" value="PyrdxlP-dep_Trfase"/>
</dbReference>
<evidence type="ECO:0000256" key="3">
    <source>
        <dbReference type="ARBA" id="ARBA00022898"/>
    </source>
</evidence>
<dbReference type="Gene3D" id="3.40.640.10">
    <property type="entry name" value="Type I PLP-dependent aspartate aminotransferase-like (Major domain)"/>
    <property type="match status" value="1"/>
</dbReference>
<keyword evidence="3" id="KW-0663">Pyridoxal phosphate</keyword>
<dbReference type="PANTHER" id="PTHR48097">
    <property type="entry name" value="L-THREONINE ALDOLASE-RELATED"/>
    <property type="match status" value="1"/>
</dbReference>
<dbReference type="PIRSF" id="PIRSF017617">
    <property type="entry name" value="Thr_aldolase"/>
    <property type="match status" value="1"/>
</dbReference>
<dbReference type="InterPro" id="IPR023603">
    <property type="entry name" value="Low_specificity_L-TA-like"/>
</dbReference>
<evidence type="ECO:0000259" key="4">
    <source>
        <dbReference type="Pfam" id="PF01212"/>
    </source>
</evidence>